<sequence>MWYSIGSPLGYKATLYLPTITFTDLTEKSQLSLSAYEWMNVNIKTKKLFDYVSIMDELIDSEEDVQLLRKGTVIDGNYQGQDKAIVDLFSNPLQNFNADIF</sequence>
<dbReference type="Proteomes" id="UP001605036">
    <property type="component" value="Unassembled WGS sequence"/>
</dbReference>
<dbReference type="PANTHER" id="PTHR31549:SF25">
    <property type="entry name" value="PROTEIN, PUTATIVE (DUF247)-RELATED"/>
    <property type="match status" value="1"/>
</dbReference>
<keyword evidence="2" id="KW-1185">Reference proteome</keyword>
<comment type="caution">
    <text evidence="1">The sequence shown here is derived from an EMBL/GenBank/DDBJ whole genome shotgun (WGS) entry which is preliminary data.</text>
</comment>
<organism evidence="1 2">
    <name type="scientific">Riccia fluitans</name>
    <dbReference type="NCBI Taxonomy" id="41844"/>
    <lineage>
        <taxon>Eukaryota</taxon>
        <taxon>Viridiplantae</taxon>
        <taxon>Streptophyta</taxon>
        <taxon>Embryophyta</taxon>
        <taxon>Marchantiophyta</taxon>
        <taxon>Marchantiopsida</taxon>
        <taxon>Marchantiidae</taxon>
        <taxon>Marchantiales</taxon>
        <taxon>Ricciaceae</taxon>
        <taxon>Riccia</taxon>
    </lineage>
</organism>
<evidence type="ECO:0000313" key="1">
    <source>
        <dbReference type="EMBL" id="KAL2608073.1"/>
    </source>
</evidence>
<evidence type="ECO:0000313" key="2">
    <source>
        <dbReference type="Proteomes" id="UP001605036"/>
    </source>
</evidence>
<dbReference type="PANTHER" id="PTHR31549">
    <property type="entry name" value="PROTEIN, PUTATIVE (DUF247)-RELATED-RELATED"/>
    <property type="match status" value="1"/>
</dbReference>
<protein>
    <submittedName>
        <fullName evidence="1">Uncharacterized protein</fullName>
    </submittedName>
</protein>
<dbReference type="Pfam" id="PF03140">
    <property type="entry name" value="DUF247"/>
    <property type="match status" value="1"/>
</dbReference>
<dbReference type="EMBL" id="JBHFFA010000008">
    <property type="protein sequence ID" value="KAL2608073.1"/>
    <property type="molecule type" value="Genomic_DNA"/>
</dbReference>
<dbReference type="InterPro" id="IPR004158">
    <property type="entry name" value="DUF247_pln"/>
</dbReference>
<reference evidence="1 2" key="1">
    <citation type="submission" date="2024-09" db="EMBL/GenBank/DDBJ databases">
        <title>Chromosome-scale assembly of Riccia fluitans.</title>
        <authorList>
            <person name="Paukszto L."/>
            <person name="Sawicki J."/>
            <person name="Karawczyk K."/>
            <person name="Piernik-Szablinska J."/>
            <person name="Szczecinska M."/>
            <person name="Mazdziarz M."/>
        </authorList>
    </citation>
    <scope>NUCLEOTIDE SEQUENCE [LARGE SCALE GENOMIC DNA]</scope>
    <source>
        <strain evidence="1">Rf_01</strain>
        <tissue evidence="1">Aerial parts of the thallus</tissue>
    </source>
</reference>
<name>A0ABD1XH96_9MARC</name>
<accession>A0ABD1XH96</accession>
<dbReference type="AlphaFoldDB" id="A0ABD1XH96"/>
<proteinExistence type="predicted"/>
<gene>
    <name evidence="1" type="ORF">R1flu_026646</name>
</gene>